<dbReference type="EMBL" id="CP029487">
    <property type="protein sequence ID" value="QCT69811.1"/>
    <property type="molecule type" value="Genomic_DNA"/>
</dbReference>
<keyword evidence="6 9" id="KW-0769">Symport</keyword>
<feature type="transmembrane region" description="Helical" evidence="9">
    <location>
        <begin position="323"/>
        <end position="343"/>
    </location>
</feature>
<feature type="transmembrane region" description="Helical" evidence="9">
    <location>
        <begin position="95"/>
        <end position="112"/>
    </location>
</feature>
<dbReference type="NCBIfam" id="TIGR00835">
    <property type="entry name" value="agcS"/>
    <property type="match status" value="1"/>
</dbReference>
<dbReference type="PRINTS" id="PR00175">
    <property type="entry name" value="NAALASMPORT"/>
</dbReference>
<dbReference type="GO" id="GO:0005283">
    <property type="term" value="F:amino acid:sodium symporter activity"/>
    <property type="evidence" value="ECO:0007669"/>
    <property type="project" value="InterPro"/>
</dbReference>
<feature type="transmembrane region" description="Helical" evidence="9">
    <location>
        <begin position="228"/>
        <end position="247"/>
    </location>
</feature>
<feature type="transmembrane region" description="Helical" evidence="9">
    <location>
        <begin position="363"/>
        <end position="390"/>
    </location>
</feature>
<keyword evidence="8 9" id="KW-0472">Membrane</keyword>
<dbReference type="FunFam" id="1.20.1740.10:FF:000004">
    <property type="entry name" value="Sodium:alanine symporter family protein"/>
    <property type="match status" value="1"/>
</dbReference>
<dbReference type="Gene3D" id="1.20.1740.10">
    <property type="entry name" value="Amino acid/polyamine transporter I"/>
    <property type="match status" value="1"/>
</dbReference>
<dbReference type="Proteomes" id="UP000218387">
    <property type="component" value="Chromosome"/>
</dbReference>
<evidence type="ECO:0000256" key="6">
    <source>
        <dbReference type="ARBA" id="ARBA00022847"/>
    </source>
</evidence>
<dbReference type="RefSeq" id="WP_096919311.1">
    <property type="nucleotide sequence ID" value="NZ_CP029487.1"/>
</dbReference>
<gene>
    <name evidence="10" type="ORF">CPZ25_000330</name>
</gene>
<keyword evidence="4 9" id="KW-1003">Cell membrane</keyword>
<feature type="transmembrane region" description="Helical" evidence="9">
    <location>
        <begin position="437"/>
        <end position="456"/>
    </location>
</feature>
<organism evidence="10 11">
    <name type="scientific">Eubacterium maltosivorans</name>
    <dbReference type="NCBI Taxonomy" id="2041044"/>
    <lineage>
        <taxon>Bacteria</taxon>
        <taxon>Bacillati</taxon>
        <taxon>Bacillota</taxon>
        <taxon>Clostridia</taxon>
        <taxon>Eubacteriales</taxon>
        <taxon>Eubacteriaceae</taxon>
        <taxon>Eubacterium</taxon>
    </lineage>
</organism>
<dbReference type="GO" id="GO:0005886">
    <property type="term" value="C:plasma membrane"/>
    <property type="evidence" value="ECO:0007669"/>
    <property type="project" value="UniProtKB-SubCell"/>
</dbReference>
<evidence type="ECO:0000313" key="10">
    <source>
        <dbReference type="EMBL" id="QCT69811.1"/>
    </source>
</evidence>
<sequence length="480" mass="51411">MFQQFTDFLVWVDDKVWGIPLIVLILAVGIYLTCRLHILQIRHLPKALKFMVKNEEDGTGEVTSFGALCTALSATIGTGNIVGVATALVAGGPGALFWMWIAAFFGMATKYAEGVLAIKYRVIEEDGHVLGGPFYYIERGMGVKWRWLGKIFAFFGAGVGLLGIGTFTQVNGIASAVNGFFDPNNAWTVSLFGSDYSWTVVISGLILTLCVGMVVIGGIKRIARVSEIIVPFMAIAYFLCCLLILIMNFKAIPAALLEIIQSAFGMRAVTGGAIGAIIVAMQKGIARGIFSNEAGLGSAPIAAAAAQTREPARQGLVSMTGTFIDTIIICTMTGLSIVITGAWDIGLEGVAVTTHAFQTGLPFAPQVSSFLLMICLVFFAFTTILGWNYYGERCLEYLANGRSAAVTTYRWLYILAVFIGPFMTVSAVWTIADIFNALMALPNLVAIIALSGVVVAETKAYFNRAKALNPMGLGTDPEEA</sequence>
<evidence type="ECO:0000256" key="2">
    <source>
        <dbReference type="ARBA" id="ARBA00009261"/>
    </source>
</evidence>
<feature type="transmembrane region" description="Helical" evidence="9">
    <location>
        <begin position="151"/>
        <end position="176"/>
    </location>
</feature>
<evidence type="ECO:0000256" key="3">
    <source>
        <dbReference type="ARBA" id="ARBA00022448"/>
    </source>
</evidence>
<proteinExistence type="inferred from homology"/>
<dbReference type="InterPro" id="IPR001463">
    <property type="entry name" value="Na/Ala_symport"/>
</dbReference>
<dbReference type="KEGG" id="emt:CPZ25_000330"/>
<reference evidence="10 11" key="1">
    <citation type="submission" date="2018-05" db="EMBL/GenBank/DDBJ databases">
        <title>Genome comparison of Eubacterium sp.</title>
        <authorList>
            <person name="Feng Y."/>
            <person name="Sanchez-Andrea I."/>
            <person name="Stams A.J.M."/>
            <person name="De Vos W.M."/>
        </authorList>
    </citation>
    <scope>NUCLEOTIDE SEQUENCE [LARGE SCALE GENOMIC DNA]</scope>
    <source>
        <strain evidence="10 11">YI</strain>
    </source>
</reference>
<evidence type="ECO:0000256" key="9">
    <source>
        <dbReference type="RuleBase" id="RU363064"/>
    </source>
</evidence>
<dbReference type="PROSITE" id="PS00873">
    <property type="entry name" value="NA_ALANINE_SYMP"/>
    <property type="match status" value="1"/>
</dbReference>
<evidence type="ECO:0000256" key="1">
    <source>
        <dbReference type="ARBA" id="ARBA00004651"/>
    </source>
</evidence>
<evidence type="ECO:0000256" key="5">
    <source>
        <dbReference type="ARBA" id="ARBA00022692"/>
    </source>
</evidence>
<feature type="transmembrane region" description="Helical" evidence="9">
    <location>
        <begin position="411"/>
        <end position="431"/>
    </location>
</feature>
<dbReference type="PANTHER" id="PTHR30330">
    <property type="entry name" value="AGSS FAMILY TRANSPORTER, SODIUM-ALANINE"/>
    <property type="match status" value="1"/>
</dbReference>
<evidence type="ECO:0000256" key="8">
    <source>
        <dbReference type="ARBA" id="ARBA00023136"/>
    </source>
</evidence>
<protein>
    <submittedName>
        <fullName evidence="10">Alanine:cation symporter family protein</fullName>
    </submittedName>
</protein>
<dbReference type="Pfam" id="PF01235">
    <property type="entry name" value="Na_Ala_symp"/>
    <property type="match status" value="1"/>
</dbReference>
<feature type="transmembrane region" description="Helical" evidence="9">
    <location>
        <begin position="259"/>
        <end position="281"/>
    </location>
</feature>
<evidence type="ECO:0000256" key="4">
    <source>
        <dbReference type="ARBA" id="ARBA00022475"/>
    </source>
</evidence>
<feature type="transmembrane region" description="Helical" evidence="9">
    <location>
        <begin position="17"/>
        <end position="41"/>
    </location>
</feature>
<keyword evidence="3 9" id="KW-0813">Transport</keyword>
<keyword evidence="7 9" id="KW-1133">Transmembrane helix</keyword>
<keyword evidence="5 9" id="KW-0812">Transmembrane</keyword>
<name>A0A4P9C5A5_EUBML</name>
<comment type="similarity">
    <text evidence="2 9">Belongs to the alanine or glycine:cation symporter (AGCS) (TC 2.A.25) family.</text>
</comment>
<dbReference type="AlphaFoldDB" id="A0A4P9C5A5"/>
<feature type="transmembrane region" description="Helical" evidence="9">
    <location>
        <begin position="62"/>
        <end position="89"/>
    </location>
</feature>
<evidence type="ECO:0000256" key="7">
    <source>
        <dbReference type="ARBA" id="ARBA00022989"/>
    </source>
</evidence>
<evidence type="ECO:0000313" key="11">
    <source>
        <dbReference type="Proteomes" id="UP000218387"/>
    </source>
</evidence>
<keyword evidence="11" id="KW-1185">Reference proteome</keyword>
<feature type="transmembrane region" description="Helical" evidence="9">
    <location>
        <begin position="196"/>
        <end position="216"/>
    </location>
</feature>
<comment type="subcellular location">
    <subcellularLocation>
        <location evidence="1 9">Cell membrane</location>
        <topology evidence="1 9">Multi-pass membrane protein</topology>
    </subcellularLocation>
</comment>
<accession>A0A4P9C5A5</accession>
<dbReference type="PANTHER" id="PTHR30330:SF3">
    <property type="entry name" value="TRANSCRIPTIONAL REGULATOR, LRP FAMILY"/>
    <property type="match status" value="1"/>
</dbReference>